<dbReference type="Pfam" id="PF21098">
    <property type="entry name" value="PH-GRAM_MTMR6-like"/>
    <property type="match status" value="1"/>
</dbReference>
<comment type="similarity">
    <text evidence="1">Belongs to the protein-tyrosine phosphatase family. Non-receptor class myotubularin subfamily.</text>
</comment>
<keyword evidence="6" id="KW-1185">Reference proteome</keyword>
<dbReference type="PROSITE" id="PS51339">
    <property type="entry name" value="PPASE_MYOTUBULARIN"/>
    <property type="match status" value="1"/>
</dbReference>
<dbReference type="InterPro" id="IPR016130">
    <property type="entry name" value="Tyr_Pase_AS"/>
</dbReference>
<dbReference type="PROSITE" id="PS00383">
    <property type="entry name" value="TYR_PHOSPHATASE_1"/>
    <property type="match status" value="1"/>
</dbReference>
<dbReference type="Pfam" id="PF06602">
    <property type="entry name" value="Myotub-related"/>
    <property type="match status" value="1"/>
</dbReference>
<dbReference type="InterPro" id="IPR048994">
    <property type="entry name" value="PH-GRAM_MTMR6-9"/>
</dbReference>
<dbReference type="GO" id="GO:0004438">
    <property type="term" value="F:phosphatidylinositol-3-phosphate phosphatase activity"/>
    <property type="evidence" value="ECO:0007669"/>
    <property type="project" value="TreeGrafter"/>
</dbReference>
<dbReference type="PANTHER" id="PTHR10807">
    <property type="entry name" value="MYOTUBULARIN-RELATED"/>
    <property type="match status" value="1"/>
</dbReference>
<dbReference type="PANTHER" id="PTHR10807:SF128">
    <property type="entry name" value="PHOSPHATIDYLINOSITOL-3,5-BISPHOSPHATE 3-PHOSPHATASE"/>
    <property type="match status" value="1"/>
</dbReference>
<accession>A0A9W8ARC7</accession>
<feature type="active site" description="Phosphocysteine intermediate" evidence="2">
    <location>
        <position position="346"/>
    </location>
</feature>
<evidence type="ECO:0000259" key="4">
    <source>
        <dbReference type="PROSITE" id="PS51339"/>
    </source>
</evidence>
<sequence>DMDHLRITKVERVRVIRGGLRSLATLHLTTHHLILAQSHDELWLAYPIIHSVELQPANSISSQALLTIKCRNFVFITLFFEQERELREVFRSIQKLTCVERIEQLYAYFYQPRPPLTWDKGWELYDAIREFARMGVTETNGSWRITHVNADYQLCNTYPQVLVVPRRISDRVIQYAAKYRSKQRFPVLTYVHRKNQATITRSSQPMVGLKQNRSIQDEKLVECIFTMPTFGDGEQTSGMVRTNNMIVDARPTTNAVVNMAVGAGTENVEHYKRCRKVYMDIDNIHVMRESLGRLVDAVQESSLTDTINKSQLARSQWLKHLAHILQGATAIVKAIHLDNAHALVHCSDGWDRTAQLTSLASLCLDPYYRTLEGFGVLVEKEWVSFGHKFRDRCGHLSHERYFVTLSSNSAANTFNSMHSRFLKSSHEHETSPVFQQFLDCVYQIWTQFPTRFEFNEKFLLQLHYHVYSCQFGTFLANSERERNTILCTPKRTQSVWSYFFSQKQDYLNPIYDADKDQKETSGVLFPNTDYLKYWAGLFWRHEPNAIDLTEHVGSSAANSMTTG</sequence>
<dbReference type="AlphaFoldDB" id="A0A9W8ARC7"/>
<dbReference type="GO" id="GO:0016020">
    <property type="term" value="C:membrane"/>
    <property type="evidence" value="ECO:0007669"/>
    <property type="project" value="TreeGrafter"/>
</dbReference>
<evidence type="ECO:0000313" key="6">
    <source>
        <dbReference type="Proteomes" id="UP001150925"/>
    </source>
</evidence>
<feature type="non-terminal residue" evidence="5">
    <location>
        <position position="563"/>
    </location>
</feature>
<evidence type="ECO:0000313" key="5">
    <source>
        <dbReference type="EMBL" id="KAJ1959192.1"/>
    </source>
</evidence>
<reference evidence="5" key="1">
    <citation type="submission" date="2022-07" db="EMBL/GenBank/DDBJ databases">
        <title>Phylogenomic reconstructions and comparative analyses of Kickxellomycotina fungi.</title>
        <authorList>
            <person name="Reynolds N.K."/>
            <person name="Stajich J.E."/>
            <person name="Barry K."/>
            <person name="Grigoriev I.V."/>
            <person name="Crous P."/>
            <person name="Smith M.E."/>
        </authorList>
    </citation>
    <scope>NUCLEOTIDE SEQUENCE</scope>
    <source>
        <strain evidence="5">RSA 1196</strain>
    </source>
</reference>
<dbReference type="SUPFAM" id="SSF50729">
    <property type="entry name" value="PH domain-like"/>
    <property type="match status" value="1"/>
</dbReference>
<dbReference type="GO" id="GO:0046856">
    <property type="term" value="P:phosphatidylinositol dephosphorylation"/>
    <property type="evidence" value="ECO:0007669"/>
    <property type="project" value="TreeGrafter"/>
</dbReference>
<feature type="binding site" evidence="3">
    <location>
        <begin position="346"/>
        <end position="352"/>
    </location>
    <ligand>
        <name>substrate</name>
    </ligand>
</feature>
<comment type="caution">
    <text evidence="5">The sequence shown here is derived from an EMBL/GenBank/DDBJ whole genome shotgun (WGS) entry which is preliminary data.</text>
</comment>
<dbReference type="EMBL" id="JANBPY010001656">
    <property type="protein sequence ID" value="KAJ1959192.1"/>
    <property type="molecule type" value="Genomic_DNA"/>
</dbReference>
<dbReference type="InterPro" id="IPR029021">
    <property type="entry name" value="Prot-tyrosine_phosphatase-like"/>
</dbReference>
<gene>
    <name evidence="5" type="primary">YMR1</name>
    <name evidence="5" type="ORF">IWQ62_004710</name>
</gene>
<dbReference type="OrthoDB" id="271628at2759"/>
<dbReference type="GO" id="GO:0005737">
    <property type="term" value="C:cytoplasm"/>
    <property type="evidence" value="ECO:0007669"/>
    <property type="project" value="TreeGrafter"/>
</dbReference>
<dbReference type="InterPro" id="IPR011993">
    <property type="entry name" value="PH-like_dom_sf"/>
</dbReference>
<proteinExistence type="inferred from homology"/>
<evidence type="ECO:0000256" key="2">
    <source>
        <dbReference type="PIRSR" id="PIRSR630564-1"/>
    </source>
</evidence>
<dbReference type="SUPFAM" id="SSF52799">
    <property type="entry name" value="(Phosphotyrosine protein) phosphatases II"/>
    <property type="match status" value="1"/>
</dbReference>
<name>A0A9W8ARC7_9FUNG</name>
<dbReference type="Gene3D" id="2.30.29.30">
    <property type="entry name" value="Pleckstrin-homology domain (PH domain)/Phosphotyrosine-binding domain (PTB)"/>
    <property type="match status" value="1"/>
</dbReference>
<feature type="binding site" evidence="3">
    <location>
        <begin position="283"/>
        <end position="284"/>
    </location>
    <ligand>
        <name>substrate</name>
    </ligand>
</feature>
<organism evidence="5 6">
    <name type="scientific">Dispira parvispora</name>
    <dbReference type="NCBI Taxonomy" id="1520584"/>
    <lineage>
        <taxon>Eukaryota</taxon>
        <taxon>Fungi</taxon>
        <taxon>Fungi incertae sedis</taxon>
        <taxon>Zoopagomycota</taxon>
        <taxon>Kickxellomycotina</taxon>
        <taxon>Dimargaritomycetes</taxon>
        <taxon>Dimargaritales</taxon>
        <taxon>Dimargaritaceae</taxon>
        <taxon>Dispira</taxon>
    </lineage>
</organism>
<evidence type="ECO:0000256" key="1">
    <source>
        <dbReference type="ARBA" id="ARBA00007471"/>
    </source>
</evidence>
<dbReference type="Proteomes" id="UP001150925">
    <property type="component" value="Unassembled WGS sequence"/>
</dbReference>
<feature type="domain" description="Myotubularin phosphatase" evidence="4">
    <location>
        <begin position="121"/>
        <end position="538"/>
    </location>
</feature>
<dbReference type="InterPro" id="IPR010569">
    <property type="entry name" value="Myotubularin-like_Pase_dom"/>
</dbReference>
<protein>
    <submittedName>
        <fullName evidence="5">Phosphatidylinositol-3-phosphatase ymr1</fullName>
    </submittedName>
</protein>
<dbReference type="InterPro" id="IPR030564">
    <property type="entry name" value="Myotubularin"/>
</dbReference>
<evidence type="ECO:0000256" key="3">
    <source>
        <dbReference type="PIRSR" id="PIRSR630564-2"/>
    </source>
</evidence>